<dbReference type="KEGG" id="ppai:E1956_27715"/>
<evidence type="ECO:0000259" key="2">
    <source>
        <dbReference type="Pfam" id="PF24322"/>
    </source>
</evidence>
<organism evidence="3 4">
    <name type="scientific">Paraburkholderia pallida</name>
    <dbReference type="NCBI Taxonomy" id="2547399"/>
    <lineage>
        <taxon>Bacteria</taxon>
        <taxon>Pseudomonadati</taxon>
        <taxon>Pseudomonadota</taxon>
        <taxon>Betaproteobacteria</taxon>
        <taxon>Burkholderiales</taxon>
        <taxon>Burkholderiaceae</taxon>
        <taxon>Paraburkholderia</taxon>
    </lineage>
</organism>
<feature type="compositionally biased region" description="Polar residues" evidence="1">
    <location>
        <begin position="333"/>
        <end position="342"/>
    </location>
</feature>
<dbReference type="Pfam" id="PF24322">
    <property type="entry name" value="Tle3"/>
    <property type="match status" value="1"/>
</dbReference>
<protein>
    <recommendedName>
        <fullName evidence="2">T6SS Tle3 phospholipase effector alpha/beta domain-containing protein</fullName>
    </recommendedName>
</protein>
<keyword evidence="4" id="KW-1185">Reference proteome</keyword>
<evidence type="ECO:0000313" key="4">
    <source>
        <dbReference type="Proteomes" id="UP000295727"/>
    </source>
</evidence>
<name>A0A4P7D1G8_9BURK</name>
<sequence>MSASPDPSLVEVGSVEGMTLFNSDTPLICVLRMPLPGIVIFVHGVNSEGEWFDAAEKGLCRGLNARLGRNDDQMAYTGTCAGQLTPVSYIDSLTADGYINPKMTSKTYINPDPSFSPVIHFRWGYKANQDELKRYGTNIFLNEQNYWGGGPFANGTSSLPDLWHEGLNDRLFLWLTAQHMNPVASRTVYACPPRAYGVLAALRLANLIRTIRSKQPDAAITVVCHSQGNMVGIAAAFLGDRLPAVKLPKGSSLPPETGRCVADTYVLCNPPYSLVPSNAMDSWAQRGIGDRDGNHGRESYVARAETLKAYFDILRERAALEPDPSRLDPEMANTRTSASGGQAYNAADDRAAHGLNGKTYGRVTLYCCPHDQVISVTTVQGLGWRGMSDKERADTNADGVLTQRVFASGHEVGRTGEYYRYWDDDWRKDRNRKEGFWYPPSPLARFSLERGLEARPRNPVAQLTTLATAPVFYLFNLLTRVPLNASPDKDWKVLVNAPALPAAFTPRSIRYGGVSSVSDGSAESDFNEGYDPPADARDASKGNGGKATNPADPYDSHPGQGLGTEQTEASRRYEDHATLRMLARREDRPGWVDGQGKVVGEDDASHASADYTGWHNEQITKILTQGVDSNATNHSTILTNAEHAEKALAYDVAIGRCDISAEDLETLRKAADWRFGDGLPVDDPNGRFAEYFQYGQMNNVSLDKWTKIDRDASRPDKIHDKRDGNFLLAVGGLL</sequence>
<accession>A0A4P7D1G8</accession>
<dbReference type="Proteomes" id="UP000295727">
    <property type="component" value="Chromosome 3"/>
</dbReference>
<dbReference type="AlphaFoldDB" id="A0A4P7D1G8"/>
<evidence type="ECO:0000256" key="1">
    <source>
        <dbReference type="SAM" id="MobiDB-lite"/>
    </source>
</evidence>
<feature type="region of interest" description="Disordered" evidence="1">
    <location>
        <begin position="516"/>
        <end position="573"/>
    </location>
</feature>
<dbReference type="InterPro" id="IPR056221">
    <property type="entry name" value="Tle3_ab_dom"/>
</dbReference>
<dbReference type="RefSeq" id="WP_134755255.1">
    <property type="nucleotide sequence ID" value="NZ_CP038150.1"/>
</dbReference>
<reference evidence="3 4" key="1">
    <citation type="submission" date="2019-03" db="EMBL/GenBank/DDBJ databases">
        <title>Paraburkholderia sp. 7MH5, isolated from subtropical forest soil.</title>
        <authorList>
            <person name="Gao Z.-H."/>
            <person name="Qiu L.-H."/>
        </authorList>
    </citation>
    <scope>NUCLEOTIDE SEQUENCE [LARGE SCALE GENOMIC DNA]</scope>
    <source>
        <strain evidence="3 4">7MH5</strain>
    </source>
</reference>
<proteinExistence type="predicted"/>
<dbReference type="OrthoDB" id="8829067at2"/>
<feature type="region of interest" description="Disordered" evidence="1">
    <location>
        <begin position="323"/>
        <end position="342"/>
    </location>
</feature>
<evidence type="ECO:0000313" key="3">
    <source>
        <dbReference type="EMBL" id="QBR01027.1"/>
    </source>
</evidence>
<gene>
    <name evidence="3" type="ORF">E1956_27715</name>
</gene>
<feature type="domain" description="T6SS Tle3 phospholipase effector alpha/beta" evidence="2">
    <location>
        <begin position="35"/>
        <end position="388"/>
    </location>
</feature>
<dbReference type="EMBL" id="CP038150">
    <property type="protein sequence ID" value="QBR01027.1"/>
    <property type="molecule type" value="Genomic_DNA"/>
</dbReference>